<dbReference type="EMBL" id="JADKNH010000001">
    <property type="protein sequence ID" value="MBF4691484.1"/>
    <property type="molecule type" value="Genomic_DNA"/>
</dbReference>
<name>A0ABR9ZM33_9FIRM</name>
<dbReference type="InterPro" id="IPR032466">
    <property type="entry name" value="Metal_Hydrolase"/>
</dbReference>
<comment type="caution">
    <text evidence="7">The sequence shown here is derived from an EMBL/GenBank/DDBJ whole genome shotgun (WGS) entry which is preliminary data.</text>
</comment>
<dbReference type="SUPFAM" id="SSF51556">
    <property type="entry name" value="Metallo-dependent hydrolases"/>
    <property type="match status" value="1"/>
</dbReference>
<dbReference type="Proteomes" id="UP000614200">
    <property type="component" value="Unassembled WGS sequence"/>
</dbReference>
<dbReference type="RefSeq" id="WP_194699736.1">
    <property type="nucleotide sequence ID" value="NZ_JADKNH010000001.1"/>
</dbReference>
<evidence type="ECO:0000256" key="3">
    <source>
        <dbReference type="ARBA" id="ARBA00022723"/>
    </source>
</evidence>
<evidence type="ECO:0000256" key="4">
    <source>
        <dbReference type="ARBA" id="ARBA00022801"/>
    </source>
</evidence>
<evidence type="ECO:0000259" key="6">
    <source>
        <dbReference type="Pfam" id="PF00962"/>
    </source>
</evidence>
<dbReference type="Pfam" id="PF00962">
    <property type="entry name" value="A_deaminase"/>
    <property type="match status" value="1"/>
</dbReference>
<dbReference type="PANTHER" id="PTHR43114">
    <property type="entry name" value="ADENINE DEAMINASE"/>
    <property type="match status" value="1"/>
</dbReference>
<keyword evidence="3" id="KW-0479">Metal-binding</keyword>
<accession>A0ABR9ZM33</accession>
<evidence type="ECO:0000256" key="1">
    <source>
        <dbReference type="ARBA" id="ARBA00001947"/>
    </source>
</evidence>
<keyword evidence="4" id="KW-0378">Hydrolase</keyword>
<evidence type="ECO:0000313" key="8">
    <source>
        <dbReference type="Proteomes" id="UP000614200"/>
    </source>
</evidence>
<protein>
    <submittedName>
        <fullName evidence="7">Adenosine deaminase</fullName>
    </submittedName>
</protein>
<evidence type="ECO:0000256" key="2">
    <source>
        <dbReference type="ARBA" id="ARBA00006676"/>
    </source>
</evidence>
<keyword evidence="5" id="KW-0862">Zinc</keyword>
<keyword evidence="8" id="KW-1185">Reference proteome</keyword>
<feature type="domain" description="Adenosine deaminase" evidence="6">
    <location>
        <begin position="113"/>
        <end position="315"/>
    </location>
</feature>
<dbReference type="PANTHER" id="PTHR43114:SF6">
    <property type="entry name" value="ADENINE DEAMINASE"/>
    <property type="match status" value="1"/>
</dbReference>
<evidence type="ECO:0000256" key="5">
    <source>
        <dbReference type="ARBA" id="ARBA00022833"/>
    </source>
</evidence>
<dbReference type="InterPro" id="IPR006330">
    <property type="entry name" value="Ado/ade_deaminase"/>
</dbReference>
<sequence length="315" mass="36433">MDMTSKRFIQALQDHNLDEIKRVPKSDLHNHFVLGGDRKFIKEKTGIDINPYKGIMCSMDEMHKWVEVNMGEKFNCLEMRQLLVDATIIQAAKDGIHILEIGEDVWGLDEYFQSNIKMLIDSFKQSQMKYGEQIELRLQIGMSRHCSIKYLEKCLEPFWDEKSFYSIDLYGDEKYQPIENFKGIYQKARSQGLKLKAHVGEWGSASDVRTAIEILELDEVQHGISAVKSKEVIKYLRENKIRLNITPTSNVVLGRVENFKKHPIGELYNSGIDVTINSDDILIFDSDVSKEYLRLYESGVLSADDLDDIRRNGLR</sequence>
<dbReference type="Gene3D" id="3.20.20.140">
    <property type="entry name" value="Metal-dependent hydrolases"/>
    <property type="match status" value="1"/>
</dbReference>
<gene>
    <name evidence="7" type="ORF">ISU02_00020</name>
</gene>
<comment type="similarity">
    <text evidence="2">Belongs to the metallo-dependent hydrolases superfamily. Adenosine and AMP deaminases family.</text>
</comment>
<reference evidence="7 8" key="1">
    <citation type="submission" date="2020-11" db="EMBL/GenBank/DDBJ databases">
        <title>Fusibacter basophilias sp. nov.</title>
        <authorList>
            <person name="Qiu D."/>
        </authorList>
    </citation>
    <scope>NUCLEOTIDE SEQUENCE [LARGE SCALE GENOMIC DNA]</scope>
    <source>
        <strain evidence="7 8">Q10-2</strain>
    </source>
</reference>
<dbReference type="InterPro" id="IPR001365">
    <property type="entry name" value="A_deaminase_dom"/>
</dbReference>
<proteinExistence type="inferred from homology"/>
<comment type="cofactor">
    <cofactor evidence="1">
        <name>Zn(2+)</name>
        <dbReference type="ChEBI" id="CHEBI:29105"/>
    </cofactor>
</comment>
<organism evidence="7 8">
    <name type="scientific">Fusibacter ferrireducens</name>
    <dbReference type="NCBI Taxonomy" id="2785058"/>
    <lineage>
        <taxon>Bacteria</taxon>
        <taxon>Bacillati</taxon>
        <taxon>Bacillota</taxon>
        <taxon>Clostridia</taxon>
        <taxon>Eubacteriales</taxon>
        <taxon>Eubacteriales Family XII. Incertae Sedis</taxon>
        <taxon>Fusibacter</taxon>
    </lineage>
</organism>
<evidence type="ECO:0000313" key="7">
    <source>
        <dbReference type="EMBL" id="MBF4691484.1"/>
    </source>
</evidence>